<dbReference type="EMBL" id="JARULN010000023">
    <property type="protein sequence ID" value="MDG5755292.1"/>
    <property type="molecule type" value="Genomic_DNA"/>
</dbReference>
<keyword evidence="1" id="KW-0732">Signal</keyword>
<feature type="domain" description="DUF4352" evidence="2">
    <location>
        <begin position="62"/>
        <end position="186"/>
    </location>
</feature>
<evidence type="ECO:0000313" key="4">
    <source>
        <dbReference type="Proteomes" id="UP001218246"/>
    </source>
</evidence>
<evidence type="ECO:0000313" key="3">
    <source>
        <dbReference type="EMBL" id="MDG5755292.1"/>
    </source>
</evidence>
<accession>A0ABT6H9F7</accession>
<dbReference type="InterPro" id="IPR029051">
    <property type="entry name" value="DUF4352"/>
</dbReference>
<dbReference type="InterPro" id="IPR029050">
    <property type="entry name" value="Immunoprotect_excell_Ig-like"/>
</dbReference>
<name>A0ABT6H9F7_9BACI</name>
<dbReference type="RefSeq" id="WP_278018557.1">
    <property type="nucleotide sequence ID" value="NZ_JARRRY010000021.1"/>
</dbReference>
<evidence type="ECO:0000259" key="2">
    <source>
        <dbReference type="Pfam" id="PF11611"/>
    </source>
</evidence>
<dbReference type="Gene3D" id="2.60.40.1240">
    <property type="match status" value="1"/>
</dbReference>
<protein>
    <submittedName>
        <fullName evidence="3">DUF4352 domain-containing protein</fullName>
    </submittedName>
</protein>
<keyword evidence="4" id="KW-1185">Reference proteome</keyword>
<reference evidence="3 4" key="1">
    <citation type="submission" date="2023-04" db="EMBL/GenBank/DDBJ databases">
        <title>Ectobacillus antri isolated from activated sludge.</title>
        <authorList>
            <person name="Yan P."/>
            <person name="Liu X."/>
        </authorList>
    </citation>
    <scope>NUCLEOTIDE SEQUENCE [LARGE SCALE GENOMIC DNA]</scope>
    <source>
        <strain evidence="3 4">C18H</strain>
    </source>
</reference>
<proteinExistence type="predicted"/>
<dbReference type="Pfam" id="PF11611">
    <property type="entry name" value="DUF4352"/>
    <property type="match status" value="1"/>
</dbReference>
<comment type="caution">
    <text evidence="3">The sequence shown here is derived from an EMBL/GenBank/DDBJ whole genome shotgun (WGS) entry which is preliminary data.</text>
</comment>
<sequence length="193" mass="21175">MAKEKVKKPFYKKFWFWVLAVIVIAVAANGGEESKETAAQPAKVEKAAEPAKTEKAAKKVFGLNEAVTVDKFTYTVKSVNETNKLSNVLGDKTTSGKFVIVEVDVKNGDKKARLVDGEMFRIKAGGNEYEANIEYDMYVNEGDIGFFLKEINPGISKAGKVVFELPADVASYDLEVSSGLGWSGGKYEMIKLK</sequence>
<evidence type="ECO:0000256" key="1">
    <source>
        <dbReference type="ARBA" id="ARBA00022729"/>
    </source>
</evidence>
<dbReference type="Proteomes" id="UP001218246">
    <property type="component" value="Unassembled WGS sequence"/>
</dbReference>
<gene>
    <name evidence="3" type="ORF">P6P90_15345</name>
</gene>
<organism evidence="3 4">
    <name type="scientific">Ectobacillus antri</name>
    <dbReference type="NCBI Taxonomy" id="2486280"/>
    <lineage>
        <taxon>Bacteria</taxon>
        <taxon>Bacillati</taxon>
        <taxon>Bacillota</taxon>
        <taxon>Bacilli</taxon>
        <taxon>Bacillales</taxon>
        <taxon>Bacillaceae</taxon>
        <taxon>Ectobacillus</taxon>
    </lineage>
</organism>